<gene>
    <name evidence="2" type="ORF">MM415B03568_0007</name>
</gene>
<dbReference type="SUPFAM" id="SSF140864">
    <property type="entry name" value="TROVE domain-like"/>
    <property type="match status" value="1"/>
</dbReference>
<dbReference type="GO" id="GO:0003723">
    <property type="term" value="F:RNA binding"/>
    <property type="evidence" value="ECO:0007669"/>
    <property type="project" value="InterPro"/>
</dbReference>
<reference evidence="2" key="1">
    <citation type="submission" date="2020-03" db="EMBL/GenBank/DDBJ databases">
        <title>The deep terrestrial virosphere.</title>
        <authorList>
            <person name="Holmfeldt K."/>
            <person name="Nilsson E."/>
            <person name="Simone D."/>
            <person name="Lopez-Fernandez M."/>
            <person name="Wu X."/>
            <person name="de Brujin I."/>
            <person name="Lundin D."/>
            <person name="Andersson A."/>
            <person name="Bertilsson S."/>
            <person name="Dopson M."/>
        </authorList>
    </citation>
    <scope>NUCLEOTIDE SEQUENCE</scope>
    <source>
        <strain evidence="2">MM415B03568</strain>
    </source>
</reference>
<name>A0A6M3L8R9_9ZZZZ</name>
<proteinExistence type="predicted"/>
<dbReference type="AlphaFoldDB" id="A0A6M3L8R9"/>
<protein>
    <recommendedName>
        <fullName evidence="1">TROVE domain-containing protein</fullName>
    </recommendedName>
</protein>
<evidence type="ECO:0000313" key="2">
    <source>
        <dbReference type="EMBL" id="QJA90799.1"/>
    </source>
</evidence>
<dbReference type="PROSITE" id="PS50988">
    <property type="entry name" value="TROVE"/>
    <property type="match status" value="1"/>
</dbReference>
<dbReference type="InterPro" id="IPR008858">
    <property type="entry name" value="TROVE_dom"/>
</dbReference>
<evidence type="ECO:0000259" key="1">
    <source>
        <dbReference type="PROSITE" id="PS50988"/>
    </source>
</evidence>
<sequence>MAKLNIPRKPIYTHEGGKAKHINPTQQLKRSVMSCMLWEKQFYEDGQAVADRISSLVPKIAPEKVAEIAIEAREKMKLRHVPLLIVREMARIDSHKGHVSDTLSKVIQRADELAEFLAIYWST</sequence>
<accession>A0A6M3L8R9</accession>
<feature type="domain" description="TROVE" evidence="1">
    <location>
        <begin position="11"/>
        <end position="123"/>
    </location>
</feature>
<dbReference type="EMBL" id="MT142938">
    <property type="protein sequence ID" value="QJA90799.1"/>
    <property type="molecule type" value="Genomic_DNA"/>
</dbReference>
<organism evidence="2">
    <name type="scientific">viral metagenome</name>
    <dbReference type="NCBI Taxonomy" id="1070528"/>
    <lineage>
        <taxon>unclassified sequences</taxon>
        <taxon>metagenomes</taxon>
        <taxon>organismal metagenomes</taxon>
    </lineage>
</organism>
<dbReference type="InterPro" id="IPR037214">
    <property type="entry name" value="TROVE_dom_sf"/>
</dbReference>